<dbReference type="EMBL" id="CP009526">
    <property type="protein sequence ID" value="AKB51995.1"/>
    <property type="molecule type" value="Genomic_DNA"/>
</dbReference>
<gene>
    <name evidence="2" type="ORF">MSBRW_2742</name>
</gene>
<organism evidence="2 3">
    <name type="scientific">Methanosarcina barkeri str. Wiesmoor</name>
    <dbReference type="NCBI Taxonomy" id="1434109"/>
    <lineage>
        <taxon>Archaea</taxon>
        <taxon>Methanobacteriati</taxon>
        <taxon>Methanobacteriota</taxon>
        <taxon>Stenosarchaea group</taxon>
        <taxon>Methanomicrobia</taxon>
        <taxon>Methanosarcinales</taxon>
        <taxon>Methanosarcinaceae</taxon>
        <taxon>Methanosarcina</taxon>
    </lineage>
</organism>
<dbReference type="PATRIC" id="fig|1434109.4.peg.3576"/>
<sequence length="50" mass="5478">MVESFGDLTDNDSISKSGKMPNMKNTARIKIRPLSKNASILVKIFGEGHT</sequence>
<accession>A0A0E3QLV1</accession>
<reference evidence="2 3" key="1">
    <citation type="submission" date="2014-07" db="EMBL/GenBank/DDBJ databases">
        <title>Methanogenic archaea and the global carbon cycle.</title>
        <authorList>
            <person name="Henriksen J.R."/>
            <person name="Luke J."/>
            <person name="Reinhart S."/>
            <person name="Benedict M.N."/>
            <person name="Youngblut N.D."/>
            <person name="Metcalf M.E."/>
            <person name="Whitaker R.J."/>
            <person name="Metcalf W.W."/>
        </authorList>
    </citation>
    <scope>NUCLEOTIDE SEQUENCE [LARGE SCALE GENOMIC DNA]</scope>
    <source>
        <strain evidence="2 3">Wiesmoor</strain>
    </source>
</reference>
<evidence type="ECO:0000313" key="2">
    <source>
        <dbReference type="EMBL" id="AKB51995.1"/>
    </source>
</evidence>
<dbReference type="HOGENOM" id="CLU_3113034_0_0_2"/>
<proteinExistence type="predicted"/>
<evidence type="ECO:0000256" key="1">
    <source>
        <dbReference type="SAM" id="MobiDB-lite"/>
    </source>
</evidence>
<dbReference type="Proteomes" id="UP000033038">
    <property type="component" value="Chromosome"/>
</dbReference>
<name>A0A0E3QLV1_METBA</name>
<dbReference type="AlphaFoldDB" id="A0A0E3QLV1"/>
<protein>
    <submittedName>
        <fullName evidence="2">Uncharacterized protein</fullName>
    </submittedName>
</protein>
<evidence type="ECO:0000313" key="3">
    <source>
        <dbReference type="Proteomes" id="UP000033038"/>
    </source>
</evidence>
<feature type="region of interest" description="Disordered" evidence="1">
    <location>
        <begin position="1"/>
        <end position="27"/>
    </location>
</feature>
<dbReference type="KEGG" id="mbw:MSBRW_2742"/>